<gene>
    <name evidence="3" type="ORF">F1599_05265</name>
</gene>
<dbReference type="InterPro" id="IPR029068">
    <property type="entry name" value="Glyas_Bleomycin-R_OHBP_Dase"/>
</dbReference>
<dbReference type="InterPro" id="IPR004360">
    <property type="entry name" value="Glyas_Fos-R_dOase_dom"/>
</dbReference>
<dbReference type="Gene3D" id="3.10.180.10">
    <property type="entry name" value="2,3-Dihydroxybiphenyl 1,2-Dioxygenase, domain 1"/>
    <property type="match status" value="1"/>
</dbReference>
<evidence type="ECO:0000313" key="4">
    <source>
        <dbReference type="Proteomes" id="UP000324324"/>
    </source>
</evidence>
<dbReference type="InterPro" id="IPR037523">
    <property type="entry name" value="VOC_core"/>
</dbReference>
<dbReference type="PROSITE" id="PS51819">
    <property type="entry name" value="VOC"/>
    <property type="match status" value="1"/>
</dbReference>
<evidence type="ECO:0000259" key="2">
    <source>
        <dbReference type="PROSITE" id="PS51819"/>
    </source>
</evidence>
<evidence type="ECO:0000313" key="3">
    <source>
        <dbReference type="EMBL" id="KAA6129672.1"/>
    </source>
</evidence>
<dbReference type="PANTHER" id="PTHR36113:SF6">
    <property type="entry name" value="FOSFOMYCIN RESISTANCE PROTEIN FOSX"/>
    <property type="match status" value="1"/>
</dbReference>
<organism evidence="3 4">
    <name type="scientific">Cupriavidus cauae</name>
    <dbReference type="NCBI Taxonomy" id="2608999"/>
    <lineage>
        <taxon>Bacteria</taxon>
        <taxon>Pseudomonadati</taxon>
        <taxon>Pseudomonadota</taxon>
        <taxon>Betaproteobacteria</taxon>
        <taxon>Burkholderiales</taxon>
        <taxon>Burkholderiaceae</taxon>
        <taxon>Cupriavidus</taxon>
    </lineage>
</organism>
<dbReference type="InterPro" id="IPR051332">
    <property type="entry name" value="Fosfomycin_Res_Enzymes"/>
</dbReference>
<dbReference type="EMBL" id="VWRN01000017">
    <property type="protein sequence ID" value="KAA6129672.1"/>
    <property type="molecule type" value="Genomic_DNA"/>
</dbReference>
<dbReference type="SUPFAM" id="SSF54593">
    <property type="entry name" value="Glyoxalase/Bleomycin resistance protein/Dihydroxybiphenyl dioxygenase"/>
    <property type="match status" value="1"/>
</dbReference>
<dbReference type="GO" id="GO:0046872">
    <property type="term" value="F:metal ion binding"/>
    <property type="evidence" value="ECO:0007669"/>
    <property type="project" value="UniProtKB-KW"/>
</dbReference>
<keyword evidence="1" id="KW-0479">Metal-binding</keyword>
<dbReference type="PANTHER" id="PTHR36113">
    <property type="entry name" value="LYASE, PUTATIVE-RELATED-RELATED"/>
    <property type="match status" value="1"/>
</dbReference>
<dbReference type="Pfam" id="PF00903">
    <property type="entry name" value="Glyoxalase"/>
    <property type="match status" value="1"/>
</dbReference>
<dbReference type="Proteomes" id="UP000324324">
    <property type="component" value="Unassembled WGS sequence"/>
</dbReference>
<comment type="caution">
    <text evidence="3">The sequence shown here is derived from an EMBL/GenBank/DDBJ whole genome shotgun (WGS) entry which is preliminary data.</text>
</comment>
<protein>
    <submittedName>
        <fullName evidence="3">VOC family protein</fullName>
    </submittedName>
</protein>
<evidence type="ECO:0000256" key="1">
    <source>
        <dbReference type="ARBA" id="ARBA00022723"/>
    </source>
</evidence>
<dbReference type="AlphaFoldDB" id="A0A5M8B3M9"/>
<reference evidence="3 4" key="1">
    <citation type="submission" date="2019-09" db="EMBL/GenBank/DDBJ databases">
        <title>Isolation of a novel species in the genus Cupriavidus from patients with sepsis using whole genome sequencing.</title>
        <authorList>
            <person name="Kweon O.J."/>
            <person name="Lee M.-K."/>
        </authorList>
    </citation>
    <scope>NUCLEOTIDE SEQUENCE [LARGE SCALE GENOMIC DNA]</scope>
    <source>
        <strain evidence="3 4">MKL-01</strain>
    </source>
</reference>
<accession>A0A5M8B3M9</accession>
<name>A0A5M8B3M9_9BURK</name>
<keyword evidence="4" id="KW-1185">Reference proteome</keyword>
<sequence>MSATTMGIDHIGLTVANLEASTRFFTECLGWRVFGSDPAYPATYVTDGTAKITLWQVADTTAFAAFDRKNAVGLHHLALKVPDRSSLDGLFERVRAYPGVQVEFAPEPSGNGPKWHAMVMEPGGARLELSFDPR</sequence>
<feature type="domain" description="VOC" evidence="2">
    <location>
        <begin position="7"/>
        <end position="132"/>
    </location>
</feature>
<proteinExistence type="predicted"/>
<dbReference type="RefSeq" id="WP_150082411.1">
    <property type="nucleotide sequence ID" value="NZ_VWRN01000017.1"/>
</dbReference>